<keyword evidence="2 5" id="KW-0418">Kinase</keyword>
<feature type="domain" description="Carbohydrate kinase PfkB" evidence="4">
    <location>
        <begin position="80"/>
        <end position="335"/>
    </location>
</feature>
<dbReference type="InterPro" id="IPR029056">
    <property type="entry name" value="Ribokinase-like"/>
</dbReference>
<evidence type="ECO:0000256" key="1">
    <source>
        <dbReference type="ARBA" id="ARBA00022679"/>
    </source>
</evidence>
<dbReference type="PANTHER" id="PTHR10584:SF166">
    <property type="entry name" value="RIBOKINASE"/>
    <property type="match status" value="1"/>
</dbReference>
<dbReference type="Proteomes" id="UP000033815">
    <property type="component" value="Unassembled WGS sequence"/>
</dbReference>
<sequence length="357" mass="38961">MTQQDNQGKTDFIATEQSQPTSNGAGQLDFVGIGDTVVDAFIRLKEDQAHTTCRVDTTACELCMPFGAKVPFDFVKVAYAVGNSANACVSASRLGLKSALITNLGNDDDGKKCLASLKNDGVSTQYIKEYDGIKTNYHYVLWYDSERTILIKHEDFPYTLPLGDVGPRWLYLSSLNEKSLAYHHEIAAYLAKHPETKLSFQPGGFQIKLGVEALKDLYAHTEVFFCNVEEARLILKDKESAPKDLAKKVAGLGPKIIVITDGPKGAYVFDGSDSWFMPIYPDPAPPYERTGAGDSFASTFISALALGKTPSEAIAWAPINSMSVVQKVGAQEGLLTREALEKLLAEAPDNYKAVKLD</sequence>
<proteinExistence type="predicted"/>
<dbReference type="Gene3D" id="3.40.1190.20">
    <property type="match status" value="1"/>
</dbReference>
<protein>
    <submittedName>
        <fullName evidence="5">Sugar kinase, ribokinase family</fullName>
    </submittedName>
</protein>
<dbReference type="InterPro" id="IPR011611">
    <property type="entry name" value="PfkB_dom"/>
</dbReference>
<organism evidence="5 6">
    <name type="scientific">Candidatus Nomurabacteria bacterium GW2011_GWB1_44_12</name>
    <dbReference type="NCBI Taxonomy" id="1618748"/>
    <lineage>
        <taxon>Bacteria</taxon>
        <taxon>Candidatus Nomuraibacteriota</taxon>
    </lineage>
</organism>
<dbReference type="AlphaFoldDB" id="A0A837IBQ1"/>
<feature type="region of interest" description="Disordered" evidence="3">
    <location>
        <begin position="1"/>
        <end position="25"/>
    </location>
</feature>
<dbReference type="GO" id="GO:0016301">
    <property type="term" value="F:kinase activity"/>
    <property type="evidence" value="ECO:0007669"/>
    <property type="project" value="UniProtKB-KW"/>
</dbReference>
<dbReference type="EMBL" id="LCHP01000002">
    <property type="protein sequence ID" value="KKT37114.1"/>
    <property type="molecule type" value="Genomic_DNA"/>
</dbReference>
<reference evidence="5 6" key="1">
    <citation type="journal article" date="2015" name="Nature">
        <title>rRNA introns, odd ribosomes, and small enigmatic genomes across a large radiation of phyla.</title>
        <authorList>
            <person name="Brown C.T."/>
            <person name="Hug L.A."/>
            <person name="Thomas B.C."/>
            <person name="Sharon I."/>
            <person name="Castelle C.J."/>
            <person name="Singh A."/>
            <person name="Wilkins M.J."/>
            <person name="Williams K.H."/>
            <person name="Banfield J.F."/>
        </authorList>
    </citation>
    <scope>NUCLEOTIDE SEQUENCE [LARGE SCALE GENOMIC DNA]</scope>
</reference>
<dbReference type="Pfam" id="PF00294">
    <property type="entry name" value="PfkB"/>
    <property type="match status" value="1"/>
</dbReference>
<evidence type="ECO:0000313" key="5">
    <source>
        <dbReference type="EMBL" id="KKT37114.1"/>
    </source>
</evidence>
<evidence type="ECO:0000256" key="2">
    <source>
        <dbReference type="ARBA" id="ARBA00022777"/>
    </source>
</evidence>
<dbReference type="SUPFAM" id="SSF53613">
    <property type="entry name" value="Ribokinase-like"/>
    <property type="match status" value="1"/>
</dbReference>
<evidence type="ECO:0000259" key="4">
    <source>
        <dbReference type="Pfam" id="PF00294"/>
    </source>
</evidence>
<accession>A0A837IBQ1</accession>
<keyword evidence="1" id="KW-0808">Transferase</keyword>
<evidence type="ECO:0000256" key="3">
    <source>
        <dbReference type="SAM" id="MobiDB-lite"/>
    </source>
</evidence>
<evidence type="ECO:0000313" key="6">
    <source>
        <dbReference type="Proteomes" id="UP000033815"/>
    </source>
</evidence>
<dbReference type="PANTHER" id="PTHR10584">
    <property type="entry name" value="SUGAR KINASE"/>
    <property type="match status" value="1"/>
</dbReference>
<gene>
    <name evidence="5" type="ORF">UW25_C0002G0060</name>
</gene>
<comment type="caution">
    <text evidence="5">The sequence shown here is derived from an EMBL/GenBank/DDBJ whole genome shotgun (WGS) entry which is preliminary data.</text>
</comment>
<name>A0A837IBQ1_9BACT</name>